<accession>U2ENF1</accession>
<comment type="caution">
    <text evidence="6">The sequence shown here is derived from an EMBL/GenBank/DDBJ whole genome shotgun (WGS) entry which is preliminary data.</text>
</comment>
<protein>
    <submittedName>
        <fullName evidence="6">Response regulator EraR protein</fullName>
    </submittedName>
</protein>
<dbReference type="InterPro" id="IPR000792">
    <property type="entry name" value="Tscrpt_reg_LuxR_C"/>
</dbReference>
<dbReference type="SMART" id="SM00421">
    <property type="entry name" value="HTH_LUXR"/>
    <property type="match status" value="1"/>
</dbReference>
<evidence type="ECO:0000256" key="3">
    <source>
        <dbReference type="PROSITE-ProRule" id="PRU00169"/>
    </source>
</evidence>
<dbReference type="CDD" id="cd06170">
    <property type="entry name" value="LuxR_C_like"/>
    <property type="match status" value="1"/>
</dbReference>
<name>U2ENF1_9GAMM</name>
<dbReference type="PANTHER" id="PTHR43214:SF43">
    <property type="entry name" value="TWO-COMPONENT RESPONSE REGULATOR"/>
    <property type="match status" value="1"/>
</dbReference>
<evidence type="ECO:0000259" key="5">
    <source>
        <dbReference type="PROSITE" id="PS50110"/>
    </source>
</evidence>
<dbReference type="RefSeq" id="WP_006912928.1">
    <property type="nucleotide sequence ID" value="NZ_AFNV02000008.1"/>
</dbReference>
<dbReference type="SMART" id="SM00448">
    <property type="entry name" value="REC"/>
    <property type="match status" value="1"/>
</dbReference>
<dbReference type="PROSITE" id="PS50110">
    <property type="entry name" value="RESPONSE_REGULATORY"/>
    <property type="match status" value="1"/>
</dbReference>
<evidence type="ECO:0000313" key="6">
    <source>
        <dbReference type="EMBL" id="ERJ19662.1"/>
    </source>
</evidence>
<evidence type="ECO:0000256" key="2">
    <source>
        <dbReference type="ARBA" id="ARBA00023125"/>
    </source>
</evidence>
<dbReference type="Pfam" id="PF00196">
    <property type="entry name" value="GerE"/>
    <property type="match status" value="1"/>
</dbReference>
<gene>
    <name evidence="6" type="primary">eraR</name>
    <name evidence="6" type="ORF">SSPSH_001432</name>
</gene>
<dbReference type="GO" id="GO:0003677">
    <property type="term" value="F:DNA binding"/>
    <property type="evidence" value="ECO:0007669"/>
    <property type="project" value="UniProtKB-KW"/>
</dbReference>
<dbReference type="OrthoDB" id="9796655at2"/>
<keyword evidence="1 3" id="KW-0597">Phosphoprotein</keyword>
<dbReference type="GO" id="GO:0000160">
    <property type="term" value="P:phosphorelay signal transduction system"/>
    <property type="evidence" value="ECO:0007669"/>
    <property type="project" value="InterPro"/>
</dbReference>
<keyword evidence="2" id="KW-0238">DNA-binding</keyword>
<dbReference type="PANTHER" id="PTHR43214">
    <property type="entry name" value="TWO-COMPONENT RESPONSE REGULATOR"/>
    <property type="match status" value="1"/>
</dbReference>
<dbReference type="SUPFAM" id="SSF52172">
    <property type="entry name" value="CheY-like"/>
    <property type="match status" value="1"/>
</dbReference>
<evidence type="ECO:0000259" key="4">
    <source>
        <dbReference type="PROSITE" id="PS50043"/>
    </source>
</evidence>
<reference evidence="6 7" key="1">
    <citation type="journal article" date="2011" name="J. Bacteriol.">
        <title>Genome sequence of Salinisphaera shabanensis, a gammaproteobacterium from the harsh, variable environment of the brine-seawater interface of the Shaban Deep in the Red Sea.</title>
        <authorList>
            <person name="Antunes A."/>
            <person name="Alam I."/>
            <person name="Bajic V.B."/>
            <person name="Stingl U."/>
        </authorList>
    </citation>
    <scope>NUCLEOTIDE SEQUENCE [LARGE SCALE GENOMIC DNA]</scope>
    <source>
        <strain evidence="6 7">E1L3A</strain>
    </source>
</reference>
<dbReference type="eggNOG" id="COG2197">
    <property type="taxonomic scope" value="Bacteria"/>
</dbReference>
<keyword evidence="7" id="KW-1185">Reference proteome</keyword>
<dbReference type="Pfam" id="PF00072">
    <property type="entry name" value="Response_reg"/>
    <property type="match status" value="1"/>
</dbReference>
<dbReference type="GO" id="GO:0006355">
    <property type="term" value="P:regulation of DNA-templated transcription"/>
    <property type="evidence" value="ECO:0007669"/>
    <property type="project" value="InterPro"/>
</dbReference>
<dbReference type="PROSITE" id="PS50043">
    <property type="entry name" value="HTH_LUXR_2"/>
    <property type="match status" value="1"/>
</dbReference>
<feature type="domain" description="Response regulatory" evidence="5">
    <location>
        <begin position="7"/>
        <end position="123"/>
    </location>
</feature>
<dbReference type="PROSITE" id="PS00622">
    <property type="entry name" value="HTH_LUXR_1"/>
    <property type="match status" value="1"/>
</dbReference>
<organism evidence="6 7">
    <name type="scientific">Salinisphaera shabanensis E1L3A</name>
    <dbReference type="NCBI Taxonomy" id="1033802"/>
    <lineage>
        <taxon>Bacteria</taxon>
        <taxon>Pseudomonadati</taxon>
        <taxon>Pseudomonadota</taxon>
        <taxon>Gammaproteobacteria</taxon>
        <taxon>Salinisphaerales</taxon>
        <taxon>Salinisphaeraceae</taxon>
        <taxon>Salinisphaera</taxon>
    </lineage>
</organism>
<dbReference type="EMBL" id="AFNV02000008">
    <property type="protein sequence ID" value="ERJ19662.1"/>
    <property type="molecule type" value="Genomic_DNA"/>
</dbReference>
<evidence type="ECO:0000313" key="7">
    <source>
        <dbReference type="Proteomes" id="UP000006242"/>
    </source>
</evidence>
<dbReference type="InterPro" id="IPR058245">
    <property type="entry name" value="NreC/VraR/RcsB-like_REC"/>
</dbReference>
<dbReference type="InterPro" id="IPR011006">
    <property type="entry name" value="CheY-like_superfamily"/>
</dbReference>
<dbReference type="AlphaFoldDB" id="U2ENF1"/>
<reference evidence="6 7" key="2">
    <citation type="journal article" date="2013" name="PLoS ONE">
        <title>INDIGO - INtegrated Data Warehouse of MIcrobial GenOmes with Examples from the Red Sea Extremophiles.</title>
        <authorList>
            <person name="Alam I."/>
            <person name="Antunes A."/>
            <person name="Kamau A.A."/>
            <person name="Ba Alawi W."/>
            <person name="Kalkatawi M."/>
            <person name="Stingl U."/>
            <person name="Bajic V.B."/>
        </authorList>
    </citation>
    <scope>NUCLEOTIDE SEQUENCE [LARGE SCALE GENOMIC DNA]</scope>
    <source>
        <strain evidence="6 7">E1L3A</strain>
    </source>
</reference>
<dbReference type="InterPro" id="IPR001789">
    <property type="entry name" value="Sig_transdc_resp-reg_receiver"/>
</dbReference>
<sequence>MPKQPIQVLLVDDHAVVRAGYARLLKLAGDIEVAGEADSGERAYALCREQNFDVIVMDLSLPGMSGIETTRRICSRHPGTRVLVFSVHEEAIFVRRALAAGATGYIGKRAVADVLIEGVRQVALGHQYLDPSLADERNTSDDDPATPLACLSSREFEIFRLLASGASVNTIAEELFVSPKTVANHASRLRAKLGVGGTADLTRLAIRTGVVGL</sequence>
<dbReference type="STRING" id="1033802.SSPSH_001432"/>
<dbReference type="CDD" id="cd17535">
    <property type="entry name" value="REC_NarL-like"/>
    <property type="match status" value="1"/>
</dbReference>
<evidence type="ECO:0000256" key="1">
    <source>
        <dbReference type="ARBA" id="ARBA00022553"/>
    </source>
</evidence>
<dbReference type="Proteomes" id="UP000006242">
    <property type="component" value="Unassembled WGS sequence"/>
</dbReference>
<feature type="modified residue" description="4-aspartylphosphate" evidence="3">
    <location>
        <position position="58"/>
    </location>
</feature>
<dbReference type="SUPFAM" id="SSF46894">
    <property type="entry name" value="C-terminal effector domain of the bipartite response regulators"/>
    <property type="match status" value="1"/>
</dbReference>
<proteinExistence type="predicted"/>
<dbReference type="InterPro" id="IPR016032">
    <property type="entry name" value="Sig_transdc_resp-reg_C-effctor"/>
</dbReference>
<dbReference type="Gene3D" id="3.40.50.2300">
    <property type="match status" value="1"/>
</dbReference>
<dbReference type="InterPro" id="IPR039420">
    <property type="entry name" value="WalR-like"/>
</dbReference>
<dbReference type="PRINTS" id="PR00038">
    <property type="entry name" value="HTHLUXR"/>
</dbReference>
<feature type="domain" description="HTH luxR-type" evidence="4">
    <location>
        <begin position="144"/>
        <end position="209"/>
    </location>
</feature>